<gene>
    <name evidence="2" type="ORF">SNAT2548_LOCUS201</name>
</gene>
<proteinExistence type="predicted"/>
<reference evidence="2" key="1">
    <citation type="submission" date="2021-02" db="EMBL/GenBank/DDBJ databases">
        <authorList>
            <person name="Dougan E. K."/>
            <person name="Rhodes N."/>
            <person name="Thang M."/>
            <person name="Chan C."/>
        </authorList>
    </citation>
    <scope>NUCLEOTIDE SEQUENCE</scope>
</reference>
<evidence type="ECO:0000256" key="1">
    <source>
        <dbReference type="SAM" id="MobiDB-lite"/>
    </source>
</evidence>
<dbReference type="Proteomes" id="UP000604046">
    <property type="component" value="Unassembled WGS sequence"/>
</dbReference>
<feature type="compositionally biased region" description="Polar residues" evidence="1">
    <location>
        <begin position="663"/>
        <end position="673"/>
    </location>
</feature>
<feature type="region of interest" description="Disordered" evidence="1">
    <location>
        <begin position="643"/>
        <end position="673"/>
    </location>
</feature>
<evidence type="ECO:0000313" key="3">
    <source>
        <dbReference type="Proteomes" id="UP000604046"/>
    </source>
</evidence>
<keyword evidence="3" id="KW-1185">Reference proteome</keyword>
<organism evidence="2 3">
    <name type="scientific">Symbiodinium natans</name>
    <dbReference type="NCBI Taxonomy" id="878477"/>
    <lineage>
        <taxon>Eukaryota</taxon>
        <taxon>Sar</taxon>
        <taxon>Alveolata</taxon>
        <taxon>Dinophyceae</taxon>
        <taxon>Suessiales</taxon>
        <taxon>Symbiodiniaceae</taxon>
        <taxon>Symbiodinium</taxon>
    </lineage>
</organism>
<name>A0A812GD31_9DINO</name>
<dbReference type="OrthoDB" id="10435839at2759"/>
<evidence type="ECO:0000313" key="2">
    <source>
        <dbReference type="EMBL" id="CAE6913551.1"/>
    </source>
</evidence>
<accession>A0A812GD31</accession>
<sequence length="741" mass="81576">MGVLTPPEHNCDVAAKSFGDTKLTGLWLSGNEFRLQELGKGSREELKEFHVQRIRDQRGPQLSQRQVGQGSQFVSATATVGAIGPVLVQMLCVGKPDVLAFRALLLCHRARDLGCLQSFKSFKSFSDLSWYEGLSGRCGEAQDREECAGGAGGASKARPIQDLFHFSQKTQQLNDQQALQSFCHVAPAALVQRGVAVPVHWIRGEQQKAVATAEQVDLFESLTDQLTFSQSGQMEPPHWVSVARPPPTDDSDVIAATARMSQFVASWPNLSPYAYSQPDARELPVLERILETGSLPRFVPPRLLYRLNVWLVGPAPDSPELEHQARTLSPEDDMKAHSQESGDLLYRQCDLPPSAFPEKDGDATVTAIKWCLPALLPDKTFRCTVEARFETNTAVHWWTPLMKSEEFVVERVPPPAPPELAPVADLPTPQLQKLLARRAPGSTSYIVVRWPWRVQGRPVELLRDACHALEFCPSLARQSLRDPTSRPLDPKGENAVVGRATGPWKEPKAQQVCFANFERGEVWFELPPEATLEPNWVPLLVASGLWTSSDHASEPQTVHLRWRLRAGQSDVAVTSAALHCSAATGPVRTCMASPSASSLQLAVPQRASRLAGSLRWTAWEGAVKHQFCYRLLTHQKRRKRGGLQTLKSTVSEDSEASDFTEDGSPSTSLPQASHLQPVTGWIELPPMTDDVKRLAVASEASRASWTSGLSHLELIYGIAAFSYPCARAPRATHFSCSASTR</sequence>
<dbReference type="AlphaFoldDB" id="A0A812GD31"/>
<dbReference type="EMBL" id="CAJNDS010000003">
    <property type="protein sequence ID" value="CAE6913551.1"/>
    <property type="molecule type" value="Genomic_DNA"/>
</dbReference>
<comment type="caution">
    <text evidence="2">The sequence shown here is derived from an EMBL/GenBank/DDBJ whole genome shotgun (WGS) entry which is preliminary data.</text>
</comment>
<feature type="compositionally biased region" description="Acidic residues" evidence="1">
    <location>
        <begin position="652"/>
        <end position="661"/>
    </location>
</feature>
<protein>
    <submittedName>
        <fullName evidence="2">Uncharacterized protein</fullName>
    </submittedName>
</protein>